<gene>
    <name evidence="1" type="ORF">SNAT2548_LOCUS23072</name>
</gene>
<evidence type="ECO:0000313" key="1">
    <source>
        <dbReference type="EMBL" id="CAE7424102.1"/>
    </source>
</evidence>
<dbReference type="AlphaFoldDB" id="A0A812R8E2"/>
<accession>A0A812R8E2</accession>
<dbReference type="Proteomes" id="UP000604046">
    <property type="component" value="Unassembled WGS sequence"/>
</dbReference>
<keyword evidence="2" id="KW-1185">Reference proteome</keyword>
<comment type="caution">
    <text evidence="1">The sequence shown here is derived from an EMBL/GenBank/DDBJ whole genome shotgun (WGS) entry which is preliminary data.</text>
</comment>
<dbReference type="EMBL" id="CAJNDS010002308">
    <property type="protein sequence ID" value="CAE7424102.1"/>
    <property type="molecule type" value="Genomic_DNA"/>
</dbReference>
<organism evidence="1 2">
    <name type="scientific">Symbiodinium natans</name>
    <dbReference type="NCBI Taxonomy" id="878477"/>
    <lineage>
        <taxon>Eukaryota</taxon>
        <taxon>Sar</taxon>
        <taxon>Alveolata</taxon>
        <taxon>Dinophyceae</taxon>
        <taxon>Suessiales</taxon>
        <taxon>Symbiodiniaceae</taxon>
        <taxon>Symbiodinium</taxon>
    </lineage>
</organism>
<reference evidence="1" key="1">
    <citation type="submission" date="2021-02" db="EMBL/GenBank/DDBJ databases">
        <authorList>
            <person name="Dougan E. K."/>
            <person name="Rhodes N."/>
            <person name="Thang M."/>
            <person name="Chan C."/>
        </authorList>
    </citation>
    <scope>NUCLEOTIDE SEQUENCE</scope>
</reference>
<protein>
    <submittedName>
        <fullName evidence="1">Uncharacterized protein</fullName>
    </submittedName>
</protein>
<evidence type="ECO:0000313" key="2">
    <source>
        <dbReference type="Proteomes" id="UP000604046"/>
    </source>
</evidence>
<proteinExistence type="predicted"/>
<name>A0A812R8E2_9DINO</name>
<sequence length="251" mass="28843">MVPLYWGGHHLLGGSRHRWPQTALKDWGDKRRYLSFWGGARHQGCCHEAYDDTATWYRDFSFHYCAPKCIDKLNGEDYCSKWCNHKGKWGCGVQSDGQYTCDCTGCSGCKTTTTTTTQGVLLGFSGPYRINTGGDVDGFTYFRSKKVSEDFLTDEKVGDKCDAWAVLGGVNGGTHPGGIRYYYTHVGWPKQVVHFEFHFCDFVSIKRLRIGTPNYCERAEWRVFTHTADLPRPRAPFQGMYKTKDRFWPWF</sequence>